<sequence>MYEFVKKRCEVSLLCSSNLKLILFFYLVIQKKKKMLSNTVFLYLKFKLKSKVSFFGKLQHLHPLVSAHKPARPL</sequence>
<evidence type="ECO:0000313" key="2">
    <source>
        <dbReference type="EMBL" id="KAL0107634.1"/>
    </source>
</evidence>
<dbReference type="Proteomes" id="UP001430953">
    <property type="component" value="Unassembled WGS sequence"/>
</dbReference>
<protein>
    <submittedName>
        <fullName evidence="2">Uncharacterized protein</fullName>
    </submittedName>
</protein>
<comment type="caution">
    <text evidence="2">The sequence shown here is derived from an EMBL/GenBank/DDBJ whole genome shotgun (WGS) entry which is preliminary data.</text>
</comment>
<dbReference type="AlphaFoldDB" id="A0AAW2EV63"/>
<organism evidence="2 3">
    <name type="scientific">Cardiocondyla obscurior</name>
    <dbReference type="NCBI Taxonomy" id="286306"/>
    <lineage>
        <taxon>Eukaryota</taxon>
        <taxon>Metazoa</taxon>
        <taxon>Ecdysozoa</taxon>
        <taxon>Arthropoda</taxon>
        <taxon>Hexapoda</taxon>
        <taxon>Insecta</taxon>
        <taxon>Pterygota</taxon>
        <taxon>Neoptera</taxon>
        <taxon>Endopterygota</taxon>
        <taxon>Hymenoptera</taxon>
        <taxon>Apocrita</taxon>
        <taxon>Aculeata</taxon>
        <taxon>Formicoidea</taxon>
        <taxon>Formicidae</taxon>
        <taxon>Myrmicinae</taxon>
        <taxon>Cardiocondyla</taxon>
    </lineage>
</organism>
<keyword evidence="3" id="KW-1185">Reference proteome</keyword>
<gene>
    <name evidence="2" type="ORF">PUN28_014735</name>
</gene>
<keyword evidence="1" id="KW-0472">Membrane</keyword>
<name>A0AAW2EV63_9HYME</name>
<keyword evidence="1" id="KW-0812">Transmembrane</keyword>
<feature type="transmembrane region" description="Helical" evidence="1">
    <location>
        <begin position="12"/>
        <end position="29"/>
    </location>
</feature>
<dbReference type="EMBL" id="JADYXP020000016">
    <property type="protein sequence ID" value="KAL0107634.1"/>
    <property type="molecule type" value="Genomic_DNA"/>
</dbReference>
<accession>A0AAW2EV63</accession>
<reference evidence="2 3" key="1">
    <citation type="submission" date="2023-03" db="EMBL/GenBank/DDBJ databases">
        <title>High recombination rates correlate with genetic variation in Cardiocondyla obscurior ants.</title>
        <authorList>
            <person name="Errbii M."/>
        </authorList>
    </citation>
    <scope>NUCLEOTIDE SEQUENCE [LARGE SCALE GENOMIC DNA]</scope>
    <source>
        <strain evidence="2">Alpha-2009</strain>
        <tissue evidence="2">Whole body</tissue>
    </source>
</reference>
<evidence type="ECO:0000313" key="3">
    <source>
        <dbReference type="Proteomes" id="UP001430953"/>
    </source>
</evidence>
<proteinExistence type="predicted"/>
<keyword evidence="1" id="KW-1133">Transmembrane helix</keyword>
<evidence type="ECO:0000256" key="1">
    <source>
        <dbReference type="SAM" id="Phobius"/>
    </source>
</evidence>